<dbReference type="RefSeq" id="XP_004361622.1">
    <property type="nucleotide sequence ID" value="XM_004361565.1"/>
</dbReference>
<evidence type="ECO:0000256" key="5">
    <source>
        <dbReference type="ARBA" id="ARBA00023136"/>
    </source>
</evidence>
<dbReference type="GO" id="GO:0016020">
    <property type="term" value="C:membrane"/>
    <property type="evidence" value="ECO:0007669"/>
    <property type="project" value="UniProtKB-SubCell"/>
</dbReference>
<sequence length="1436" mass="162891">MNDNNEESVFVIDDDRDNIIQHQSTIGLSSSIGSIDNSTTSNLKVYHSRDDKFPPSIKFIIGNEICERYTFYAIRSILVIYLLNFYGYSGDTATSILHSFNFGSYFLPLLGAYLADGIFVYCVGCIFLGMSALPRLVGDDVETRSPWALIVGLLLLATGTGGIKPVISTFCGDQLDAKRQASLVEKMYKIFYWSINVGGSVSTFLSPVFREHLGYGFAFGIPCLFMFTATIFFVMGSKLYRKRPITGSILITTFGIIGRGLWERIKTLCGRSSQGESYYNGHWLDRSKSHYDNHAVESVKASLSVLVCFIPLPFFWALNDQSSSRWTLQATQMNLNIAGSFSIQPDQIQALNPIIVLSIIPLSEILIYRPLKKRGIPFGPLKRMGVGIFIAVFSFIACALLQIHIDKSEANSVPVLLQIPQYFILAVAEIFISIPGLEFAYSHAPASHKSLIMSGWLLSISVGNIFVVFVVDAIKLTVQWHEYILFAGCMLIFGFIFIFIAYRFKAPDSSIVNYQADQDQHDDDENEIQLEAFGESTTTSIAQLQDEDDITNHSILSDSSSDTNIFHFQFSIKLEKRYVFRNQYLVKIIGREIREINKTYHDNNNIVSSYRFDQIPCLKWVVENDTGNLLHDLCKRSIKGQISYLSRLQVKRATLNMIVAICSPHTYHRSIKFKMDTFEKIFTYYQSAFEQEHFAVDSAVLSGNTELITYLLQKGVPFTTNSFDNACSIGRLDIIQLLLNHKSNNIFIDEIQFTNHSYDVAATNGHINVLYYLDQLKEEYDKKGQYHMIEFTVAAMDGATKNQHWNIVNHMLKRYGQKIKSDRPTSFPPSDHDLNLPLFSNESLKWSVCYGNIEMLETLIGFESPDKNNTRWLDEGLNMAASLGHLKMIKWVQKKSWSFGILPLRMLEEAVKSSHVNVIKFLLASKNFAKFGSSLKRLDLPGPLFAATINGRLDILELLIKTYIKNHAPLDRRGTPVHFTGMVGLACSNGHLHILVWLLDRFVGADVPRECLVQTACRAGKLEILKYLVEQRRFKLTSDDLEDCVGEGHLECIDYILTTQNVMVSRRSIKFACMGGNDQVLKRLIDAITVQRTSRDDLIDFAIQFLDCAITAGSLKCIHLLESNIKVESDRLVTVQQLKLAIYCGSILIAKYLVETYPHLLEIPSTSSIAEQLDITETVNSKRHSMVDYILGLKANKFVEELGKTIELEQSRFQVSHDAIEAAVHNLDSQMIDIFIYHRPNMHIPSPNTLLTYGYIDLYDRVVLWNKEINYIEEQDCLWYCCAILAGNIDLLEYLVKERGFSIPVSSPCSSVGWSKQIQTRIGPSIRSVVYLDSPEYSSFKELHYQESIQFECVANDNYSVIVNCKAPTLQSRAILEAGRNANLTLLRHMLSKSTPHGFKENITYHLKIFTNYSIFYFLHDLISINQSIKLINNNN</sequence>
<feature type="transmembrane region" description="Helical" evidence="6">
    <location>
        <begin position="383"/>
        <end position="403"/>
    </location>
</feature>
<dbReference type="PANTHER" id="PTHR11654">
    <property type="entry name" value="OLIGOPEPTIDE TRANSPORTER-RELATED"/>
    <property type="match status" value="1"/>
</dbReference>
<feature type="transmembrane region" description="Helical" evidence="6">
    <location>
        <begin position="483"/>
        <end position="502"/>
    </location>
</feature>
<evidence type="ECO:0000256" key="1">
    <source>
        <dbReference type="ARBA" id="ARBA00004141"/>
    </source>
</evidence>
<feature type="transmembrane region" description="Helical" evidence="6">
    <location>
        <begin position="423"/>
        <end position="441"/>
    </location>
</feature>
<keyword evidence="4 6" id="KW-1133">Transmembrane helix</keyword>
<keyword evidence="3 6" id="KW-0812">Transmembrane</keyword>
<reference evidence="8" key="1">
    <citation type="journal article" date="2011" name="Genome Res.">
        <title>Phylogeny-wide analysis of social amoeba genomes highlights ancient origins for complex intercellular communication.</title>
        <authorList>
            <person name="Heidel A.J."/>
            <person name="Lawal H.M."/>
            <person name="Felder M."/>
            <person name="Schilde C."/>
            <person name="Helps N.R."/>
            <person name="Tunggal B."/>
            <person name="Rivero F."/>
            <person name="John U."/>
            <person name="Schleicher M."/>
            <person name="Eichinger L."/>
            <person name="Platzer M."/>
            <person name="Noegel A.A."/>
            <person name="Schaap P."/>
            <person name="Gloeckner G."/>
        </authorList>
    </citation>
    <scope>NUCLEOTIDE SEQUENCE [LARGE SCALE GENOMIC DNA]</scope>
    <source>
        <strain evidence="8">SH3</strain>
    </source>
</reference>
<dbReference type="SUPFAM" id="SSF48403">
    <property type="entry name" value="Ankyrin repeat"/>
    <property type="match status" value="2"/>
</dbReference>
<evidence type="ECO:0000256" key="3">
    <source>
        <dbReference type="ARBA" id="ARBA00022692"/>
    </source>
</evidence>
<dbReference type="EMBL" id="GL883007">
    <property type="protein sequence ID" value="EGG23771.1"/>
    <property type="molecule type" value="Genomic_DNA"/>
</dbReference>
<dbReference type="STRING" id="1054147.F4PJJ7"/>
<organism evidence="7 8">
    <name type="scientific">Cavenderia fasciculata</name>
    <name type="common">Slime mold</name>
    <name type="synonym">Dictyostelium fasciculatum</name>
    <dbReference type="NCBI Taxonomy" id="261658"/>
    <lineage>
        <taxon>Eukaryota</taxon>
        <taxon>Amoebozoa</taxon>
        <taxon>Evosea</taxon>
        <taxon>Eumycetozoa</taxon>
        <taxon>Dictyostelia</taxon>
        <taxon>Acytosteliales</taxon>
        <taxon>Cavenderiaceae</taxon>
        <taxon>Cavenderia</taxon>
    </lineage>
</organism>
<keyword evidence="8" id="KW-1185">Reference proteome</keyword>
<evidence type="ECO:0000256" key="6">
    <source>
        <dbReference type="SAM" id="Phobius"/>
    </source>
</evidence>
<dbReference type="CDD" id="cd17347">
    <property type="entry name" value="MFS_SLC15A1_2_like"/>
    <property type="match status" value="1"/>
</dbReference>
<dbReference type="SUPFAM" id="SSF103473">
    <property type="entry name" value="MFS general substrate transporter"/>
    <property type="match status" value="1"/>
</dbReference>
<feature type="transmembrane region" description="Helical" evidence="6">
    <location>
        <begin position="453"/>
        <end position="471"/>
    </location>
</feature>
<dbReference type="InterPro" id="IPR036770">
    <property type="entry name" value="Ankyrin_rpt-contain_sf"/>
</dbReference>
<feature type="transmembrane region" description="Helical" evidence="6">
    <location>
        <begin position="145"/>
        <end position="170"/>
    </location>
</feature>
<evidence type="ECO:0000256" key="2">
    <source>
        <dbReference type="ARBA" id="ARBA00005982"/>
    </source>
</evidence>
<dbReference type="InterPro" id="IPR000109">
    <property type="entry name" value="POT_fam"/>
</dbReference>
<dbReference type="OrthoDB" id="16350at2759"/>
<dbReference type="GeneID" id="14876273"/>
<dbReference type="Gene3D" id="1.25.40.20">
    <property type="entry name" value="Ankyrin repeat-containing domain"/>
    <property type="match status" value="3"/>
</dbReference>
<dbReference type="InterPro" id="IPR036259">
    <property type="entry name" value="MFS_trans_sf"/>
</dbReference>
<dbReference type="Pfam" id="PF00854">
    <property type="entry name" value="PTR2"/>
    <property type="match status" value="1"/>
</dbReference>
<keyword evidence="5 6" id="KW-0472">Membrane</keyword>
<dbReference type="Proteomes" id="UP000007797">
    <property type="component" value="Unassembled WGS sequence"/>
</dbReference>
<dbReference type="SMART" id="SM00248">
    <property type="entry name" value="ANK"/>
    <property type="match status" value="6"/>
</dbReference>
<feature type="transmembrane region" description="Helical" evidence="6">
    <location>
        <begin position="109"/>
        <end position="133"/>
    </location>
</feature>
<evidence type="ECO:0000313" key="8">
    <source>
        <dbReference type="Proteomes" id="UP000007797"/>
    </source>
</evidence>
<feature type="transmembrane region" description="Helical" evidence="6">
    <location>
        <begin position="298"/>
        <end position="318"/>
    </location>
</feature>
<feature type="transmembrane region" description="Helical" evidence="6">
    <location>
        <begin position="190"/>
        <end position="209"/>
    </location>
</feature>
<dbReference type="Gene3D" id="1.20.1250.20">
    <property type="entry name" value="MFS general substrate transporter like domains"/>
    <property type="match status" value="1"/>
</dbReference>
<dbReference type="KEGG" id="dfa:DFA_05906"/>
<feature type="transmembrane region" description="Helical" evidence="6">
    <location>
        <begin position="69"/>
        <end position="88"/>
    </location>
</feature>
<evidence type="ECO:0000256" key="4">
    <source>
        <dbReference type="ARBA" id="ARBA00022989"/>
    </source>
</evidence>
<dbReference type="GO" id="GO:0022857">
    <property type="term" value="F:transmembrane transporter activity"/>
    <property type="evidence" value="ECO:0007669"/>
    <property type="project" value="InterPro"/>
</dbReference>
<comment type="similarity">
    <text evidence="2">Belongs to the major facilitator superfamily. Proton-dependent oligopeptide transporter (POT/PTR) (TC 2.A.17) family.</text>
</comment>
<dbReference type="InterPro" id="IPR002110">
    <property type="entry name" value="Ankyrin_rpt"/>
</dbReference>
<proteinExistence type="inferred from homology"/>
<comment type="subcellular location">
    <subcellularLocation>
        <location evidence="1">Membrane</location>
        <topology evidence="1">Multi-pass membrane protein</topology>
    </subcellularLocation>
</comment>
<protein>
    <submittedName>
        <fullName evidence="7">Uncharacterized protein</fullName>
    </submittedName>
</protein>
<gene>
    <name evidence="7" type="ORF">DFA_05906</name>
</gene>
<evidence type="ECO:0000313" key="7">
    <source>
        <dbReference type="EMBL" id="EGG23771.1"/>
    </source>
</evidence>
<name>F4PJJ7_CACFS</name>
<feature type="transmembrane region" description="Helical" evidence="6">
    <location>
        <begin position="215"/>
        <end position="235"/>
    </location>
</feature>
<accession>F4PJJ7</accession>